<keyword evidence="2" id="KW-0722">Serine protease inhibitor</keyword>
<evidence type="ECO:0000256" key="3">
    <source>
        <dbReference type="RuleBase" id="RU000411"/>
    </source>
</evidence>
<dbReference type="InterPro" id="IPR023795">
    <property type="entry name" value="Serpin_CS"/>
</dbReference>
<dbReference type="CDD" id="cd19594">
    <property type="entry name" value="serpin_crustaceans_chelicerates_insects"/>
    <property type="match status" value="1"/>
</dbReference>
<dbReference type="Pfam" id="PF00079">
    <property type="entry name" value="Serpin"/>
    <property type="match status" value="1"/>
</dbReference>
<dbReference type="SUPFAM" id="SSF56574">
    <property type="entry name" value="Serpins"/>
    <property type="match status" value="1"/>
</dbReference>
<feature type="signal peptide" evidence="4">
    <location>
        <begin position="1"/>
        <end position="26"/>
    </location>
</feature>
<feature type="domain" description="Serpin" evidence="5">
    <location>
        <begin position="55"/>
        <end position="421"/>
    </location>
</feature>
<evidence type="ECO:0000256" key="1">
    <source>
        <dbReference type="ARBA" id="ARBA00022690"/>
    </source>
</evidence>
<dbReference type="Gene3D" id="2.30.39.10">
    <property type="entry name" value="Alpha-1-antitrypsin, domain 1"/>
    <property type="match status" value="2"/>
</dbReference>
<dbReference type="EMBL" id="HBUF01030559">
    <property type="protein sequence ID" value="CAG6614529.1"/>
    <property type="molecule type" value="Transcribed_RNA"/>
</dbReference>
<organism evidence="6">
    <name type="scientific">Cacopsylla melanoneura</name>
    <dbReference type="NCBI Taxonomy" id="428564"/>
    <lineage>
        <taxon>Eukaryota</taxon>
        <taxon>Metazoa</taxon>
        <taxon>Ecdysozoa</taxon>
        <taxon>Arthropoda</taxon>
        <taxon>Hexapoda</taxon>
        <taxon>Insecta</taxon>
        <taxon>Pterygota</taxon>
        <taxon>Neoptera</taxon>
        <taxon>Paraneoptera</taxon>
        <taxon>Hemiptera</taxon>
        <taxon>Sternorrhyncha</taxon>
        <taxon>Psylloidea</taxon>
        <taxon>Psyllidae</taxon>
        <taxon>Psyllinae</taxon>
        <taxon>Cacopsylla</taxon>
    </lineage>
</organism>
<keyword evidence="4" id="KW-0732">Signal</keyword>
<proteinExistence type="inferred from homology"/>
<dbReference type="GO" id="GO:0004867">
    <property type="term" value="F:serine-type endopeptidase inhibitor activity"/>
    <property type="evidence" value="ECO:0007669"/>
    <property type="project" value="UniProtKB-KW"/>
</dbReference>
<keyword evidence="1" id="KW-0646">Protease inhibitor</keyword>
<evidence type="ECO:0000256" key="4">
    <source>
        <dbReference type="SAM" id="SignalP"/>
    </source>
</evidence>
<dbReference type="PROSITE" id="PS00284">
    <property type="entry name" value="SERPIN"/>
    <property type="match status" value="1"/>
</dbReference>
<dbReference type="Gene3D" id="3.30.497.10">
    <property type="entry name" value="Antithrombin, subunit I, domain 2"/>
    <property type="match status" value="1"/>
</dbReference>
<reference evidence="6" key="1">
    <citation type="submission" date="2021-05" db="EMBL/GenBank/DDBJ databases">
        <authorList>
            <person name="Alioto T."/>
            <person name="Alioto T."/>
            <person name="Gomez Garrido J."/>
        </authorList>
    </citation>
    <scope>NUCLEOTIDE SEQUENCE</scope>
</reference>
<dbReference type="AlphaFoldDB" id="A0A8D8PUK7"/>
<dbReference type="PANTHER" id="PTHR11461">
    <property type="entry name" value="SERINE PROTEASE INHIBITOR, SERPIN"/>
    <property type="match status" value="1"/>
</dbReference>
<feature type="chain" id="PRO_5034963142" evidence="4">
    <location>
        <begin position="27"/>
        <end position="428"/>
    </location>
</feature>
<comment type="similarity">
    <text evidence="3">Belongs to the serpin family.</text>
</comment>
<dbReference type="GO" id="GO:0005615">
    <property type="term" value="C:extracellular space"/>
    <property type="evidence" value="ECO:0007669"/>
    <property type="project" value="InterPro"/>
</dbReference>
<dbReference type="InterPro" id="IPR042185">
    <property type="entry name" value="Serpin_sf_2"/>
</dbReference>
<dbReference type="InterPro" id="IPR036186">
    <property type="entry name" value="Serpin_sf"/>
</dbReference>
<name>A0A8D8PUK7_9HEMI</name>
<sequence length="428" mass="47829">MYLLFVKMKGPGSCLVLLCLAGGVWSQCLTDNDVKTASNPMAQHGVYTGQQEFTFDLLSIINKQNKGSNIFLSPFSIYQALLTAYFVSDKNTEANLKQVLRLPANVDKIDTMQVYKMEKYYQTMRGLNSSYGYTFTSANKIFINDQLTVKPCMTDIFQQELQPMSFANGLEAAKVINTWVEVETKNNIKDLISPDQVDSRTNLVLANAAYFKGIWQSKFSPALTKPDVFYSSPNKKSLVKMMKQNGQFRHILSEELRAHILEVPYKGGNISMYFLLPPFASKDGVADILASLKKDPTTFKRFTEEANFLKPVEISIPKFTVTQDLNLIPTLTQMGVTDLFTSAADLSRLSDTPISFGDAVHKARLELDEEGTTAAAATAVFSFRSSRPLEHTKFVANHPFLYFLFDKMSQSILLAGVFNEPTKESGGV</sequence>
<dbReference type="InterPro" id="IPR042178">
    <property type="entry name" value="Serpin_sf_1"/>
</dbReference>
<evidence type="ECO:0000259" key="5">
    <source>
        <dbReference type="SMART" id="SM00093"/>
    </source>
</evidence>
<dbReference type="PANTHER" id="PTHR11461:SF278">
    <property type="entry name" value="SERINE PROTEASE INHIBITOR 88EA"/>
    <property type="match status" value="1"/>
</dbReference>
<dbReference type="InterPro" id="IPR000215">
    <property type="entry name" value="Serpin_fam"/>
</dbReference>
<dbReference type="SMART" id="SM00093">
    <property type="entry name" value="SERPIN"/>
    <property type="match status" value="1"/>
</dbReference>
<accession>A0A8D8PUK7</accession>
<evidence type="ECO:0000313" key="6">
    <source>
        <dbReference type="EMBL" id="CAG6614529.1"/>
    </source>
</evidence>
<protein>
    <submittedName>
        <fullName evidence="6">Heterochromatin-associated protein MENT</fullName>
    </submittedName>
</protein>
<evidence type="ECO:0000256" key="2">
    <source>
        <dbReference type="ARBA" id="ARBA00022900"/>
    </source>
</evidence>
<dbReference type="InterPro" id="IPR023796">
    <property type="entry name" value="Serpin_dom"/>
</dbReference>